<comment type="caution">
    <text evidence="2">The sequence shown here is derived from an EMBL/GenBank/DDBJ whole genome shotgun (WGS) entry which is preliminary data.</text>
</comment>
<organism evidence="2 3">
    <name type="scientific">Dactylosporangium darangshiense</name>
    <dbReference type="NCBI Taxonomy" id="579108"/>
    <lineage>
        <taxon>Bacteria</taxon>
        <taxon>Bacillati</taxon>
        <taxon>Actinomycetota</taxon>
        <taxon>Actinomycetes</taxon>
        <taxon>Micromonosporales</taxon>
        <taxon>Micromonosporaceae</taxon>
        <taxon>Dactylosporangium</taxon>
    </lineage>
</organism>
<reference evidence="3" key="1">
    <citation type="journal article" date="2019" name="Int. J. Syst. Evol. Microbiol.">
        <title>The Global Catalogue of Microorganisms (GCM) 10K type strain sequencing project: providing services to taxonomists for standard genome sequencing and annotation.</title>
        <authorList>
            <consortium name="The Broad Institute Genomics Platform"/>
            <consortium name="The Broad Institute Genome Sequencing Center for Infectious Disease"/>
            <person name="Wu L."/>
            <person name="Ma J."/>
        </authorList>
    </citation>
    <scope>NUCLEOTIDE SEQUENCE [LARGE SCALE GENOMIC DNA]</scope>
    <source>
        <strain evidence="3">JCM 17441</strain>
    </source>
</reference>
<dbReference type="RefSeq" id="WP_345124157.1">
    <property type="nucleotide sequence ID" value="NZ_BAABAT010000004.1"/>
</dbReference>
<protein>
    <submittedName>
        <fullName evidence="2">DUF2470 domain-containing protein</fullName>
    </submittedName>
</protein>
<keyword evidence="3" id="KW-1185">Reference proteome</keyword>
<dbReference type="EMBL" id="BAABAT010000004">
    <property type="protein sequence ID" value="GAA4247316.1"/>
    <property type="molecule type" value="Genomic_DNA"/>
</dbReference>
<name>A0ABP8D4J4_9ACTN</name>
<feature type="domain" description="DUF2470" evidence="1">
    <location>
        <begin position="133"/>
        <end position="208"/>
    </location>
</feature>
<gene>
    <name evidence="2" type="ORF">GCM10022255_022680</name>
</gene>
<dbReference type="Pfam" id="PF10615">
    <property type="entry name" value="DUF2470"/>
    <property type="match status" value="1"/>
</dbReference>
<dbReference type="InterPro" id="IPR019595">
    <property type="entry name" value="DUF2470"/>
</dbReference>
<accession>A0ABP8D4J4</accession>
<dbReference type="SUPFAM" id="SSF50475">
    <property type="entry name" value="FMN-binding split barrel"/>
    <property type="match status" value="1"/>
</dbReference>
<dbReference type="Gene3D" id="3.20.180.10">
    <property type="entry name" value="PNP-oxidase-like"/>
    <property type="match status" value="1"/>
</dbReference>
<dbReference type="InterPro" id="IPR037119">
    <property type="entry name" value="Haem_oxidase_HugZ-like_sf"/>
</dbReference>
<dbReference type="Proteomes" id="UP001500620">
    <property type="component" value="Unassembled WGS sequence"/>
</dbReference>
<evidence type="ECO:0000313" key="2">
    <source>
        <dbReference type="EMBL" id="GAA4247316.1"/>
    </source>
</evidence>
<sequence>MSTLPTPAERLRSLLATAASLTLHVPGRRCDLVGAHRVEAGRIFLEVPDVVLHEPDVAAVLELTDVAPTPVRSRVRARATLGGWLSATGSREMALELAEATLQDPAYGADAEVAVEPADFAAAAPDPLAHAEADLLCHLSSAHPDAVERLARLIPPHHLHGVRRIVPVRLDRYGVVLRLEFAARARDVRLPFLTPLERPEDTGERMQELYARARCCRGGH</sequence>
<evidence type="ECO:0000313" key="3">
    <source>
        <dbReference type="Proteomes" id="UP001500620"/>
    </source>
</evidence>
<proteinExistence type="predicted"/>
<evidence type="ECO:0000259" key="1">
    <source>
        <dbReference type="Pfam" id="PF10615"/>
    </source>
</evidence>